<keyword evidence="3" id="KW-1185">Reference proteome</keyword>
<protein>
    <submittedName>
        <fullName evidence="2 4">Uncharacterized protein</fullName>
    </submittedName>
</protein>
<evidence type="ECO:0000313" key="4">
    <source>
        <dbReference type="WBParaSite" id="SBAD_0000059801-mRNA-1"/>
    </source>
</evidence>
<organism evidence="4">
    <name type="scientific">Soboliphyme baturini</name>
    <dbReference type="NCBI Taxonomy" id="241478"/>
    <lineage>
        <taxon>Eukaryota</taxon>
        <taxon>Metazoa</taxon>
        <taxon>Ecdysozoa</taxon>
        <taxon>Nematoda</taxon>
        <taxon>Enoplea</taxon>
        <taxon>Dorylaimia</taxon>
        <taxon>Dioctophymatida</taxon>
        <taxon>Dioctophymatoidea</taxon>
        <taxon>Soboliphymatidae</taxon>
        <taxon>Soboliphyme</taxon>
    </lineage>
</organism>
<dbReference type="WBParaSite" id="SBAD_0000059801-mRNA-1">
    <property type="protein sequence ID" value="SBAD_0000059801-mRNA-1"/>
    <property type="gene ID" value="SBAD_0000059801"/>
</dbReference>
<reference evidence="2 3" key="2">
    <citation type="submission" date="2018-11" db="EMBL/GenBank/DDBJ databases">
        <authorList>
            <consortium name="Pathogen Informatics"/>
        </authorList>
    </citation>
    <scope>NUCLEOTIDE SEQUENCE [LARGE SCALE GENOMIC DNA]</scope>
</reference>
<dbReference type="AlphaFoldDB" id="A0A183IAD2"/>
<reference evidence="4" key="1">
    <citation type="submission" date="2016-06" db="UniProtKB">
        <authorList>
            <consortium name="WormBaseParasite"/>
        </authorList>
    </citation>
    <scope>IDENTIFICATION</scope>
</reference>
<feature type="compositionally biased region" description="Basic and acidic residues" evidence="1">
    <location>
        <begin position="102"/>
        <end position="116"/>
    </location>
</feature>
<feature type="compositionally biased region" description="Acidic residues" evidence="1">
    <location>
        <begin position="77"/>
        <end position="88"/>
    </location>
</feature>
<gene>
    <name evidence="2" type="ORF">SBAD_LOCUS576</name>
</gene>
<feature type="compositionally biased region" description="Basic and acidic residues" evidence="1">
    <location>
        <begin position="30"/>
        <end position="44"/>
    </location>
</feature>
<accession>A0A183IAD2</accession>
<sequence>MEERSRLAAGLQLSARELSVQPQLLADRYHSQNRERNAVNEKEVPNAALEEITEQEPMTTADAAAGYQSNTTAVKETDEEVDESEEVLNELANQFTFSPSEKQLRLEEENRRFQRR</sequence>
<name>A0A183IAD2_9BILA</name>
<feature type="compositionally biased region" description="Polar residues" evidence="1">
    <location>
        <begin position="92"/>
        <end position="101"/>
    </location>
</feature>
<evidence type="ECO:0000313" key="2">
    <source>
        <dbReference type="EMBL" id="VDO85277.1"/>
    </source>
</evidence>
<feature type="region of interest" description="Disordered" evidence="1">
    <location>
        <begin position="30"/>
        <end position="116"/>
    </location>
</feature>
<evidence type="ECO:0000313" key="3">
    <source>
        <dbReference type="Proteomes" id="UP000270296"/>
    </source>
</evidence>
<proteinExistence type="predicted"/>
<evidence type="ECO:0000256" key="1">
    <source>
        <dbReference type="SAM" id="MobiDB-lite"/>
    </source>
</evidence>
<dbReference type="EMBL" id="UZAM01001934">
    <property type="protein sequence ID" value="VDO85277.1"/>
    <property type="molecule type" value="Genomic_DNA"/>
</dbReference>
<dbReference type="Proteomes" id="UP000270296">
    <property type="component" value="Unassembled WGS sequence"/>
</dbReference>